<keyword evidence="2" id="KW-0472">Membrane</keyword>
<evidence type="ECO:0000313" key="3">
    <source>
        <dbReference type="EMBL" id="ARU54067.1"/>
    </source>
</evidence>
<feature type="transmembrane region" description="Helical" evidence="2">
    <location>
        <begin position="258"/>
        <end position="276"/>
    </location>
</feature>
<feature type="region of interest" description="Disordered" evidence="1">
    <location>
        <begin position="1"/>
        <end position="25"/>
    </location>
</feature>
<dbReference type="AlphaFoldDB" id="A0A1Y0I0T8"/>
<reference evidence="3 4" key="1">
    <citation type="submission" date="2017-05" db="EMBL/GenBank/DDBJ databases">
        <authorList>
            <person name="Song R."/>
            <person name="Chenine A.L."/>
            <person name="Ruprecht R.M."/>
        </authorList>
    </citation>
    <scope>NUCLEOTIDE SEQUENCE [LARGE SCALE GENOMIC DNA]</scope>
    <source>
        <strain evidence="3 4">PSBB019</strain>
    </source>
</reference>
<evidence type="ECO:0000256" key="1">
    <source>
        <dbReference type="SAM" id="MobiDB-lite"/>
    </source>
</evidence>
<protein>
    <recommendedName>
        <fullName evidence="5">DUF4184 family protein</fullName>
    </recommendedName>
</protein>
<evidence type="ECO:0008006" key="5">
    <source>
        <dbReference type="Google" id="ProtNLM"/>
    </source>
</evidence>
<dbReference type="EMBL" id="CP021383">
    <property type="protein sequence ID" value="ARU54067.1"/>
    <property type="molecule type" value="Genomic_DNA"/>
</dbReference>
<feature type="compositionally biased region" description="Gly residues" evidence="1">
    <location>
        <begin position="1"/>
        <end position="10"/>
    </location>
</feature>
<evidence type="ECO:0000313" key="4">
    <source>
        <dbReference type="Proteomes" id="UP000196228"/>
    </source>
</evidence>
<feature type="transmembrane region" description="Helical" evidence="2">
    <location>
        <begin position="335"/>
        <end position="354"/>
    </location>
</feature>
<keyword evidence="2" id="KW-0812">Transmembrane</keyword>
<proteinExistence type="predicted"/>
<feature type="transmembrane region" description="Helical" evidence="2">
    <location>
        <begin position="207"/>
        <end position="228"/>
    </location>
</feature>
<keyword evidence="2" id="KW-1133">Transmembrane helix</keyword>
<dbReference type="KEGG" id="cceu:CBR64_19420"/>
<name>A0A1Y0I0T8_CELCE</name>
<accession>A0A1Y0I0T8</accession>
<evidence type="ECO:0000256" key="2">
    <source>
        <dbReference type="SAM" id="Phobius"/>
    </source>
</evidence>
<dbReference type="InterPro" id="IPR025238">
    <property type="entry name" value="DUF4184"/>
</dbReference>
<feature type="transmembrane region" description="Helical" evidence="2">
    <location>
        <begin position="296"/>
        <end position="315"/>
    </location>
</feature>
<dbReference type="Pfam" id="PF13803">
    <property type="entry name" value="DUF4184"/>
    <property type="match status" value="1"/>
</dbReference>
<organism evidence="3 4">
    <name type="scientific">Cellulosimicrobium cellulans</name>
    <name type="common">Arthrobacter luteus</name>
    <dbReference type="NCBI Taxonomy" id="1710"/>
    <lineage>
        <taxon>Bacteria</taxon>
        <taxon>Bacillati</taxon>
        <taxon>Actinomycetota</taxon>
        <taxon>Actinomycetes</taxon>
        <taxon>Micrococcales</taxon>
        <taxon>Promicromonosporaceae</taxon>
        <taxon>Cellulosimicrobium</taxon>
    </lineage>
</organism>
<sequence>MQVLEGGRGGAPRVVPALERRDHHGLPGALGRVLGHRPSLCGGARRRRSRFARGVVDGCGASEPRRAPCAVRRPVLPRDEPRCGGVRPRWDVAPRGTVEDRRVPFTLSHPAAVLPLVRAPFVPAALVAGAVAPDVPYFVRVPRSANAWYEPFVNATTTHEPLGALAVAVPTAAVLLALWSVVRAPLRALAVGHERGDVRRLPRSGSWGVRACWVVVSLVLGVATHVVWDALTDDAGFLVELLVPSREPEATGWDGSRVLQHASTALGLGVLGVWSWRRFAAWRGDGGRLRLTSGRAAVVAGIVALVVGVTVAAAVRAGQDELAGVEGVLTAVAKAAGSTFAAAVLVYAVAWWCWAGRRRSATIIGTQP</sequence>
<gene>
    <name evidence="3" type="ORF">CBR64_19420</name>
</gene>
<dbReference type="Proteomes" id="UP000196228">
    <property type="component" value="Chromosome"/>
</dbReference>
<feature type="transmembrane region" description="Helical" evidence="2">
    <location>
        <begin position="162"/>
        <end position="186"/>
    </location>
</feature>